<gene>
    <name evidence="1" type="ORF">BEN47_03800</name>
</gene>
<name>A0A1G1SXR5_9BACT</name>
<accession>A0A1G1SXR5</accession>
<dbReference type="AlphaFoldDB" id="A0A1G1SXR5"/>
<organism evidence="1 2">
    <name type="scientific">Hymenobacter lapidarius</name>
    <dbReference type="NCBI Taxonomy" id="1908237"/>
    <lineage>
        <taxon>Bacteria</taxon>
        <taxon>Pseudomonadati</taxon>
        <taxon>Bacteroidota</taxon>
        <taxon>Cytophagia</taxon>
        <taxon>Cytophagales</taxon>
        <taxon>Hymenobacteraceae</taxon>
        <taxon>Hymenobacter</taxon>
    </lineage>
</organism>
<dbReference type="Proteomes" id="UP000176294">
    <property type="component" value="Unassembled WGS sequence"/>
</dbReference>
<evidence type="ECO:0000313" key="1">
    <source>
        <dbReference type="EMBL" id="OGX83423.1"/>
    </source>
</evidence>
<proteinExistence type="predicted"/>
<evidence type="ECO:0000313" key="2">
    <source>
        <dbReference type="Proteomes" id="UP000176294"/>
    </source>
</evidence>
<sequence length="338" mass="36102">MILALALAGTTAHGQTAPPTVPALPPAAAPLPKETYLLGRSYRVETMKGTSFTGTLVSMSLDKLEFDAQEMGRVSLERTQIRRADLQGPAAAGVGNKPGYFDIGNGNRLFFAPTGRGLRKGENSLQAVSLYLIGGNFGITDNISLGGYVSVIPGVGIGNQFLLLTPKFSIPVSSKVHVGIGALYLRIPDFGGTLDKSYGAGILYGAATYGSADNNVTAGLGYGFFEGEVGSTPILQFGGQKRVSRRVSLISENYIIADSKAGMGGLYGIKINWRRTSLGLGAAYVATFPHDRTKSYTEYDGSQYVTTTRTYRQGGEFVTSYIIPLYYDFTFRFGKGVK</sequence>
<reference evidence="1 2" key="1">
    <citation type="submission" date="2016-08" db="EMBL/GenBank/DDBJ databases">
        <title>Hymenobacter coccineus sp. nov., Hymenobacter lapidarius sp. nov. and Hymenobacter glacialis sp. nov., isolated from Antarctic soil.</title>
        <authorList>
            <person name="Sedlacek I."/>
            <person name="Kralova S."/>
            <person name="Kyrova K."/>
            <person name="Maslanova I."/>
            <person name="Stankova E."/>
            <person name="Vrbovska V."/>
            <person name="Nemec M."/>
            <person name="Bartak M."/>
            <person name="Svec P."/>
            <person name="Busse H.-J."/>
            <person name="Pantucek R."/>
        </authorList>
    </citation>
    <scope>NUCLEOTIDE SEQUENCE [LARGE SCALE GENOMIC DNA]</scope>
    <source>
        <strain evidence="1 2">CCM 8643</strain>
    </source>
</reference>
<protein>
    <submittedName>
        <fullName evidence="1">Uncharacterized protein</fullName>
    </submittedName>
</protein>
<comment type="caution">
    <text evidence="1">The sequence shown here is derived from an EMBL/GenBank/DDBJ whole genome shotgun (WGS) entry which is preliminary data.</text>
</comment>
<dbReference type="EMBL" id="MDZB01000131">
    <property type="protein sequence ID" value="OGX83423.1"/>
    <property type="molecule type" value="Genomic_DNA"/>
</dbReference>
<dbReference type="STRING" id="1908237.BEN47_03800"/>
<keyword evidence="2" id="KW-1185">Reference proteome</keyword>